<dbReference type="SUPFAM" id="SSF52540">
    <property type="entry name" value="P-loop containing nucleoside triphosphate hydrolases"/>
    <property type="match status" value="1"/>
</dbReference>
<dbReference type="Pfam" id="PF25199">
    <property type="entry name" value="nSTAND_NTPase5"/>
    <property type="match status" value="1"/>
</dbReference>
<dbReference type="InterPro" id="IPR027417">
    <property type="entry name" value="P-loop_NTPase"/>
</dbReference>
<dbReference type="Pfam" id="PF13289">
    <property type="entry name" value="SIR2_2"/>
    <property type="match status" value="1"/>
</dbReference>
<dbReference type="SMART" id="SM00028">
    <property type="entry name" value="TPR"/>
    <property type="match status" value="1"/>
</dbReference>
<protein>
    <submittedName>
        <fullName evidence="3">SIR2 family protein</fullName>
    </submittedName>
</protein>
<comment type="caution">
    <text evidence="3">The sequence shown here is derived from an EMBL/GenBank/DDBJ whole genome shotgun (WGS) entry which is preliminary data.</text>
</comment>
<dbReference type="SUPFAM" id="SSF48452">
    <property type="entry name" value="TPR-like"/>
    <property type="match status" value="1"/>
</dbReference>
<feature type="repeat" description="TPR" evidence="1">
    <location>
        <begin position="666"/>
        <end position="699"/>
    </location>
</feature>
<organism evidence="3 4">
    <name type="scientific">Paenibacillus agaridevorans</name>
    <dbReference type="NCBI Taxonomy" id="171404"/>
    <lineage>
        <taxon>Bacteria</taxon>
        <taxon>Bacillati</taxon>
        <taxon>Bacillota</taxon>
        <taxon>Bacilli</taxon>
        <taxon>Bacillales</taxon>
        <taxon>Paenibacillaceae</taxon>
        <taxon>Paenibacillus</taxon>
    </lineage>
</organism>
<dbReference type="Proteomes" id="UP000245202">
    <property type="component" value="Unassembled WGS sequence"/>
</dbReference>
<evidence type="ECO:0000313" key="3">
    <source>
        <dbReference type="EMBL" id="GBG11092.1"/>
    </source>
</evidence>
<dbReference type="InterPro" id="IPR011990">
    <property type="entry name" value="TPR-like_helical_dom_sf"/>
</dbReference>
<dbReference type="RefSeq" id="WP_108995456.1">
    <property type="nucleotide sequence ID" value="NZ_BDQX01000381.1"/>
</dbReference>
<dbReference type="Gene3D" id="1.25.40.10">
    <property type="entry name" value="Tetratricopeptide repeat domain"/>
    <property type="match status" value="1"/>
</dbReference>
<dbReference type="AlphaFoldDB" id="A0A2R5EWL2"/>
<evidence type="ECO:0000259" key="2">
    <source>
        <dbReference type="Pfam" id="PF25199"/>
    </source>
</evidence>
<evidence type="ECO:0000313" key="4">
    <source>
        <dbReference type="Proteomes" id="UP000245202"/>
    </source>
</evidence>
<dbReference type="InterPro" id="IPR019734">
    <property type="entry name" value="TPR_rpt"/>
</dbReference>
<accession>A0A2R5EWL2</accession>
<proteinExistence type="predicted"/>
<dbReference type="InterPro" id="IPR057574">
    <property type="entry name" value="nSTAND_NTPase5_dom"/>
</dbReference>
<evidence type="ECO:0000256" key="1">
    <source>
        <dbReference type="PROSITE-ProRule" id="PRU00339"/>
    </source>
</evidence>
<dbReference type="InterPro" id="IPR016059">
    <property type="entry name" value="DNA_ligase_ATP-dep_CS"/>
</dbReference>
<feature type="domain" description="Novel STAND NTPase 5" evidence="2">
    <location>
        <begin position="314"/>
        <end position="439"/>
    </location>
</feature>
<dbReference type="GO" id="GO:0003909">
    <property type="term" value="F:DNA ligase activity"/>
    <property type="evidence" value="ECO:0007669"/>
    <property type="project" value="InterPro"/>
</dbReference>
<dbReference type="EMBL" id="BDQX01000381">
    <property type="protein sequence ID" value="GBG11092.1"/>
    <property type="molecule type" value="Genomic_DNA"/>
</dbReference>
<dbReference type="PROSITE" id="PS50005">
    <property type="entry name" value="TPR"/>
    <property type="match status" value="1"/>
</dbReference>
<keyword evidence="1" id="KW-0802">TPR repeat</keyword>
<gene>
    <name evidence="3" type="ORF">PAT3040_05875</name>
</gene>
<keyword evidence="4" id="KW-1185">Reference proteome</keyword>
<sequence>MGNETATMEVNQEAIDKIKHILLKENPILFLGAGFSYGTKNAAGRSIPIGDGLKELILSELLKYDIDSEEYQELNKYPLSKVCQYVEDEYSREFLNDFICEVFRNTTPHDYHFNICKFNWSKIYTTNIDDMMETVYRQSGKDILVQNLSRASTLKKNCTQYFKLHGCIQNPSGGFTFSTAEYIDSMLSHQDFRFSSFNIDIQKEHFIFLGTSFDEVNLDYYLELYKNAGFSSRGQLFFISPNPSLILQSKVRKLKGNIIRWTTKEFLHFINNNISQQVDKSKNTERMLFHRGFVTFDYFKKEYNDNNLIESKLYSGDEPIMDDIISEWDFKHPIVDQIVSDISNRRASCFTIYGKTLIGKSCSLLRIGQELYRDGYCVILFNGRDFDTNVLKEFVAQNKTKNKFVVLIDNASYFYNVISNFKHLVSGKTIFFITTSRTYLHTRKRYALLNGSFKEYFFDSEITRPYAQIIVNKLREKGYLGELAKLADEESKLDYFVNKNDLMSGMLELTYGKGFIRRFTKELNAELSKNDMRLKSLLLDLAIIDKAELASFPVELIAMLYKTNTNDLINKVSNYIKQTKNKNYRLRSSYFTSKILDDSGKEILARNVKDILIAISPQVIEKSKNYWTEMFETLLKEKFLSKILKIDKGNIRKLLVELQNYYSDTSYYWLQLGLAEQKLSDYEKALNHFRQAEAISPTSYHVQHAIGRNFMRHANSKRNIVESSNLFKEGEKIILSLINEKELFQAKSHSVHCYLYEKIYFMKKFQVDPTNEELKELKRYLDQLTEKDEEGVMVKDITNYFYNYLNGIGKLSMIKVKLSDLNKYNFIFQEYDKDVLLDYDLD</sequence>
<name>A0A2R5EWL2_9BACL</name>
<reference evidence="3 4" key="1">
    <citation type="submission" date="2017-08" db="EMBL/GenBank/DDBJ databases">
        <title>Substantial Increase in Enzyme Production by Combined Drug-Resistance Mutations in Paenibacillus agaridevorans.</title>
        <authorList>
            <person name="Tanaka Y."/>
            <person name="Funane K."/>
            <person name="Hosaka T."/>
            <person name="Shiwa Y."/>
            <person name="Fujita N."/>
            <person name="Miyazaki T."/>
            <person name="Yoshikawa H."/>
            <person name="Murakami K."/>
            <person name="Kasahara K."/>
            <person name="Inaoka T."/>
            <person name="Hiraga Y."/>
            <person name="Ochi K."/>
        </authorList>
    </citation>
    <scope>NUCLEOTIDE SEQUENCE [LARGE SCALE GENOMIC DNA]</scope>
    <source>
        <strain evidence="3 4">T-3040</strain>
    </source>
</reference>
<dbReference type="PROSITE" id="PS00333">
    <property type="entry name" value="DNA_LIGASE_A2"/>
    <property type="match status" value="1"/>
</dbReference>